<dbReference type="PANTHER" id="PTHR22602:SF0">
    <property type="entry name" value="TRANSFERASE CAF17, MITOCHONDRIAL-RELATED"/>
    <property type="match status" value="1"/>
</dbReference>
<organism evidence="1 2">
    <name type="scientific">Fluviicoccus keumensis</name>
    <dbReference type="NCBI Taxonomy" id="1435465"/>
    <lineage>
        <taxon>Bacteria</taxon>
        <taxon>Pseudomonadati</taxon>
        <taxon>Pseudomonadota</taxon>
        <taxon>Gammaproteobacteria</taxon>
        <taxon>Moraxellales</taxon>
        <taxon>Moraxellaceae</taxon>
        <taxon>Fluviicoccus</taxon>
    </lineage>
</organism>
<dbReference type="Gene3D" id="2.40.30.160">
    <property type="match status" value="1"/>
</dbReference>
<comment type="caution">
    <text evidence="1">The sequence shown here is derived from an EMBL/GenBank/DDBJ whole genome shotgun (WGS) entry which is preliminary data.</text>
</comment>
<protein>
    <submittedName>
        <fullName evidence="1">Uncharacterized protein</fullName>
    </submittedName>
</protein>
<evidence type="ECO:0000313" key="2">
    <source>
        <dbReference type="Proteomes" id="UP000292423"/>
    </source>
</evidence>
<dbReference type="SUPFAM" id="SSF103025">
    <property type="entry name" value="Folate-binding domain"/>
    <property type="match status" value="1"/>
</dbReference>
<sequence length="323" mass="34760">MSALWSFLPVNPATGSDAPVKLIPLPGESVLTVTGPDSEKFLQGQTTTDFRDVNASTARPGCLCNLKGRATVSYRALFWRDSYQLVTDGALLDSLHATLKKYIIFSKAQLATPDTAVFGIVGQGADAWVAQHFGSLPDGEGQVWGDDKTAIVRLPGAGRYLVLADAGILSELWAKLSADAAVGDINDWRLAQIRAGECQVLAGAAELFQPQELNLQVHQGISYNKGCYTGQEIVARLYFRGKLKQWAHRFSVDSMLPPAIGSAICNEKGQTAGHVILAARADSHRFELLAVARHDDLSGLHPADQPAAALTVLDLPYAIEPRE</sequence>
<name>A0A4V2G629_9GAMM</name>
<dbReference type="SUPFAM" id="SSF101790">
    <property type="entry name" value="Aminomethyltransferase beta-barrel domain"/>
    <property type="match status" value="1"/>
</dbReference>
<reference evidence="1 2" key="1">
    <citation type="submission" date="2019-02" db="EMBL/GenBank/DDBJ databases">
        <title>Genomic Encyclopedia of Type Strains, Phase IV (KMG-IV): sequencing the most valuable type-strain genomes for metagenomic binning, comparative biology and taxonomic classification.</title>
        <authorList>
            <person name="Goeker M."/>
        </authorList>
    </citation>
    <scope>NUCLEOTIDE SEQUENCE [LARGE SCALE GENOMIC DNA]</scope>
    <source>
        <strain evidence="1 2">DSM 105135</strain>
    </source>
</reference>
<accession>A0A4V2G629</accession>
<dbReference type="PANTHER" id="PTHR22602">
    <property type="entry name" value="TRANSFERASE CAF17, MITOCHONDRIAL-RELATED"/>
    <property type="match status" value="1"/>
</dbReference>
<dbReference type="OrthoDB" id="9796287at2"/>
<proteinExistence type="predicted"/>
<dbReference type="InterPro" id="IPR017703">
    <property type="entry name" value="YgfZ/GCV_T_CS"/>
</dbReference>
<gene>
    <name evidence="1" type="ORF">EV700_1487</name>
</gene>
<dbReference type="NCBIfam" id="TIGR03317">
    <property type="entry name" value="ygfZ_signature"/>
    <property type="match status" value="1"/>
</dbReference>
<dbReference type="RefSeq" id="WP_130412295.1">
    <property type="nucleotide sequence ID" value="NZ_SHKX01000011.1"/>
</dbReference>
<evidence type="ECO:0000313" key="1">
    <source>
        <dbReference type="EMBL" id="RZU47096.1"/>
    </source>
</evidence>
<dbReference type="Gene3D" id="3.30.70.1630">
    <property type="match status" value="1"/>
</dbReference>
<dbReference type="Gene3D" id="3.30.70.1400">
    <property type="entry name" value="Aminomethyltransferase beta-barrel domains"/>
    <property type="match status" value="1"/>
</dbReference>
<dbReference type="AlphaFoldDB" id="A0A4V2G629"/>
<dbReference type="EMBL" id="SHKX01000011">
    <property type="protein sequence ID" value="RZU47096.1"/>
    <property type="molecule type" value="Genomic_DNA"/>
</dbReference>
<dbReference type="InterPro" id="IPR029043">
    <property type="entry name" value="GcvT/YgfZ_C"/>
</dbReference>
<dbReference type="GO" id="GO:0016226">
    <property type="term" value="P:iron-sulfur cluster assembly"/>
    <property type="evidence" value="ECO:0007669"/>
    <property type="project" value="TreeGrafter"/>
</dbReference>
<dbReference type="InterPro" id="IPR045179">
    <property type="entry name" value="YgfZ/GcvT"/>
</dbReference>
<keyword evidence="2" id="KW-1185">Reference proteome</keyword>
<dbReference type="Proteomes" id="UP000292423">
    <property type="component" value="Unassembled WGS sequence"/>
</dbReference>